<sequence>MSNANGSAAGTTWAALREGNARFMAGLTSADLRRGPHRRAELTGSQAPSAIVFGCADSRVPVEILFDQGLGDLFVVRTAGHVFDASVLGSIEYAVEVLGVPLIVVLGHESCGAVAAATAMVDEGKVPPGSIREVCEHIAPDVVRARIAGAETLTETVEQHASYTAELLRDRSPLIDRAITAGRVSVVPSFYSLGSGEVVEAQPVRRLLAV</sequence>
<keyword evidence="4 7" id="KW-0456">Lyase</keyword>
<dbReference type="PANTHER" id="PTHR11002">
    <property type="entry name" value="CARBONIC ANHYDRASE"/>
    <property type="match status" value="1"/>
</dbReference>
<dbReference type="EC" id="4.2.1.1" evidence="2 7"/>
<dbReference type="PROSITE" id="PS00705">
    <property type="entry name" value="PROK_CO2_ANHYDRASE_2"/>
    <property type="match status" value="1"/>
</dbReference>
<accession>A0ABQ3XMB6</accession>
<dbReference type="Pfam" id="PF00484">
    <property type="entry name" value="Pro_CA"/>
    <property type="match status" value="1"/>
</dbReference>
<keyword evidence="9" id="KW-1185">Reference proteome</keyword>
<dbReference type="PANTHER" id="PTHR11002:SF79">
    <property type="entry name" value="CARBONIC ANHYDRASE 2"/>
    <property type="match status" value="1"/>
</dbReference>
<dbReference type="Proteomes" id="UP000612282">
    <property type="component" value="Unassembled WGS sequence"/>
</dbReference>
<evidence type="ECO:0000256" key="2">
    <source>
        <dbReference type="ARBA" id="ARBA00012925"/>
    </source>
</evidence>
<evidence type="ECO:0000256" key="7">
    <source>
        <dbReference type="RuleBase" id="RU003956"/>
    </source>
</evidence>
<comment type="function">
    <text evidence="7">Reversible hydration of carbon dioxide.</text>
</comment>
<organism evidence="8 9">
    <name type="scientific">Actinoplanes couchii</name>
    <dbReference type="NCBI Taxonomy" id="403638"/>
    <lineage>
        <taxon>Bacteria</taxon>
        <taxon>Bacillati</taxon>
        <taxon>Actinomycetota</taxon>
        <taxon>Actinomycetes</taxon>
        <taxon>Micromonosporales</taxon>
        <taxon>Micromonosporaceae</taxon>
        <taxon>Actinoplanes</taxon>
    </lineage>
</organism>
<dbReference type="CDD" id="cd03378">
    <property type="entry name" value="beta_CA_cladeC"/>
    <property type="match status" value="1"/>
</dbReference>
<evidence type="ECO:0000313" key="9">
    <source>
        <dbReference type="Proteomes" id="UP000612282"/>
    </source>
</evidence>
<protein>
    <recommendedName>
        <fullName evidence="2 7">Carbonic anhydrase</fullName>
        <ecNumber evidence="2 7">4.2.1.1</ecNumber>
    </recommendedName>
    <alternativeName>
        <fullName evidence="7">Carbonate dehydratase</fullName>
    </alternativeName>
</protein>
<comment type="function">
    <text evidence="5">Catalyzes the reversible hydration of carbon dioxide to form bicarbonate.</text>
</comment>
<evidence type="ECO:0000256" key="4">
    <source>
        <dbReference type="ARBA" id="ARBA00023239"/>
    </source>
</evidence>
<dbReference type="InterPro" id="IPR015892">
    <property type="entry name" value="Carbonic_anhydrase_CS"/>
</dbReference>
<dbReference type="InterPro" id="IPR001765">
    <property type="entry name" value="Carbonic_anhydrase"/>
</dbReference>
<dbReference type="Gene3D" id="3.40.1050.10">
    <property type="entry name" value="Carbonic anhydrase"/>
    <property type="match status" value="1"/>
</dbReference>
<evidence type="ECO:0000313" key="8">
    <source>
        <dbReference type="EMBL" id="GID59641.1"/>
    </source>
</evidence>
<evidence type="ECO:0000256" key="5">
    <source>
        <dbReference type="ARBA" id="ARBA00024993"/>
    </source>
</evidence>
<dbReference type="SMART" id="SM00947">
    <property type="entry name" value="Pro_CA"/>
    <property type="match status" value="1"/>
</dbReference>
<comment type="catalytic activity">
    <reaction evidence="6 7">
        <text>hydrogencarbonate + H(+) = CO2 + H2O</text>
        <dbReference type="Rhea" id="RHEA:10748"/>
        <dbReference type="ChEBI" id="CHEBI:15377"/>
        <dbReference type="ChEBI" id="CHEBI:15378"/>
        <dbReference type="ChEBI" id="CHEBI:16526"/>
        <dbReference type="ChEBI" id="CHEBI:17544"/>
        <dbReference type="EC" id="4.2.1.1"/>
    </reaction>
</comment>
<dbReference type="SUPFAM" id="SSF53056">
    <property type="entry name" value="beta-carbonic anhydrase, cab"/>
    <property type="match status" value="1"/>
</dbReference>
<dbReference type="EMBL" id="BOMG01000099">
    <property type="protein sequence ID" value="GID59641.1"/>
    <property type="molecule type" value="Genomic_DNA"/>
</dbReference>
<keyword evidence="3 7" id="KW-0862">Zinc</keyword>
<reference evidence="8 9" key="1">
    <citation type="submission" date="2021-01" db="EMBL/GenBank/DDBJ databases">
        <title>Whole genome shotgun sequence of Actinoplanes couchii NBRC 106145.</title>
        <authorList>
            <person name="Komaki H."/>
            <person name="Tamura T."/>
        </authorList>
    </citation>
    <scope>NUCLEOTIDE SEQUENCE [LARGE SCALE GENOMIC DNA]</scope>
    <source>
        <strain evidence="8 9">NBRC 106145</strain>
    </source>
</reference>
<dbReference type="InterPro" id="IPR036874">
    <property type="entry name" value="Carbonic_anhydrase_sf"/>
</dbReference>
<proteinExistence type="inferred from homology"/>
<gene>
    <name evidence="8" type="primary">cynT</name>
    <name evidence="8" type="ORF">Aco03nite_080450</name>
</gene>
<evidence type="ECO:0000256" key="6">
    <source>
        <dbReference type="ARBA" id="ARBA00048348"/>
    </source>
</evidence>
<comment type="caution">
    <text evidence="8">The sequence shown here is derived from an EMBL/GenBank/DDBJ whole genome shotgun (WGS) entry which is preliminary data.</text>
</comment>
<evidence type="ECO:0000256" key="3">
    <source>
        <dbReference type="ARBA" id="ARBA00022833"/>
    </source>
</evidence>
<evidence type="ECO:0000256" key="1">
    <source>
        <dbReference type="ARBA" id="ARBA00006217"/>
    </source>
</evidence>
<comment type="similarity">
    <text evidence="1 7">Belongs to the beta-class carbonic anhydrase family.</text>
</comment>
<dbReference type="RefSeq" id="WP_203805926.1">
    <property type="nucleotide sequence ID" value="NZ_BAAAQE010000065.1"/>
</dbReference>
<name>A0ABQ3XMB6_9ACTN</name>